<dbReference type="InterPro" id="IPR044865">
    <property type="entry name" value="MRH_dom"/>
</dbReference>
<protein>
    <recommendedName>
        <fullName evidence="11">MRH domain-containing protein</fullName>
    </recommendedName>
</protein>
<dbReference type="GO" id="GO:0000139">
    <property type="term" value="C:Golgi membrane"/>
    <property type="evidence" value="ECO:0007669"/>
    <property type="project" value="UniProtKB-SubCell"/>
</dbReference>
<feature type="compositionally biased region" description="Polar residues" evidence="9">
    <location>
        <begin position="162"/>
        <end position="177"/>
    </location>
</feature>
<evidence type="ECO:0000259" key="11">
    <source>
        <dbReference type="PROSITE" id="PS51914"/>
    </source>
</evidence>
<feature type="compositionally biased region" description="Low complexity" evidence="9">
    <location>
        <begin position="233"/>
        <end position="242"/>
    </location>
</feature>
<feature type="compositionally biased region" description="Gly residues" evidence="9">
    <location>
        <begin position="184"/>
        <end position="193"/>
    </location>
</feature>
<keyword evidence="3 10" id="KW-0812">Transmembrane</keyword>
<dbReference type="PANTHER" id="PTHR15071">
    <property type="entry name" value="MANNOSE-6-PHOSPHATE RECEPTOR FAMILY MEMBER"/>
    <property type="match status" value="1"/>
</dbReference>
<evidence type="ECO:0000256" key="3">
    <source>
        <dbReference type="ARBA" id="ARBA00022692"/>
    </source>
</evidence>
<feature type="transmembrane region" description="Helical" evidence="10">
    <location>
        <begin position="70"/>
        <end position="90"/>
    </location>
</feature>
<keyword evidence="5 10" id="KW-1133">Transmembrane helix</keyword>
<evidence type="ECO:0000256" key="4">
    <source>
        <dbReference type="ARBA" id="ARBA00022729"/>
    </source>
</evidence>
<evidence type="ECO:0000313" key="12">
    <source>
        <dbReference type="EMBL" id="TFL06415.1"/>
    </source>
</evidence>
<dbReference type="InterPro" id="IPR028927">
    <property type="entry name" value="Man-6-P_rcpt"/>
</dbReference>
<reference evidence="12 13" key="1">
    <citation type="journal article" date="2019" name="Nat. Ecol. Evol.">
        <title>Megaphylogeny resolves global patterns of mushroom evolution.</title>
        <authorList>
            <person name="Varga T."/>
            <person name="Krizsan K."/>
            <person name="Foldi C."/>
            <person name="Dima B."/>
            <person name="Sanchez-Garcia M."/>
            <person name="Sanchez-Ramirez S."/>
            <person name="Szollosi G.J."/>
            <person name="Szarkandi J.G."/>
            <person name="Papp V."/>
            <person name="Albert L."/>
            <person name="Andreopoulos W."/>
            <person name="Angelini C."/>
            <person name="Antonin V."/>
            <person name="Barry K.W."/>
            <person name="Bougher N.L."/>
            <person name="Buchanan P."/>
            <person name="Buyck B."/>
            <person name="Bense V."/>
            <person name="Catcheside P."/>
            <person name="Chovatia M."/>
            <person name="Cooper J."/>
            <person name="Damon W."/>
            <person name="Desjardin D."/>
            <person name="Finy P."/>
            <person name="Geml J."/>
            <person name="Haridas S."/>
            <person name="Hughes K."/>
            <person name="Justo A."/>
            <person name="Karasinski D."/>
            <person name="Kautmanova I."/>
            <person name="Kiss B."/>
            <person name="Kocsube S."/>
            <person name="Kotiranta H."/>
            <person name="LaButti K.M."/>
            <person name="Lechner B.E."/>
            <person name="Liimatainen K."/>
            <person name="Lipzen A."/>
            <person name="Lukacs Z."/>
            <person name="Mihaltcheva S."/>
            <person name="Morgado L.N."/>
            <person name="Niskanen T."/>
            <person name="Noordeloos M.E."/>
            <person name="Ohm R.A."/>
            <person name="Ortiz-Santana B."/>
            <person name="Ovrebo C."/>
            <person name="Racz N."/>
            <person name="Riley R."/>
            <person name="Savchenko A."/>
            <person name="Shiryaev A."/>
            <person name="Soop K."/>
            <person name="Spirin V."/>
            <person name="Szebenyi C."/>
            <person name="Tomsovsky M."/>
            <person name="Tulloss R.E."/>
            <person name="Uehling J."/>
            <person name="Grigoriev I.V."/>
            <person name="Vagvolgyi C."/>
            <person name="Papp T."/>
            <person name="Martin F.M."/>
            <person name="Miettinen O."/>
            <person name="Hibbett D.S."/>
            <person name="Nagy L.G."/>
        </authorList>
    </citation>
    <scope>NUCLEOTIDE SEQUENCE [LARGE SCALE GENOMIC DNA]</scope>
    <source>
        <strain evidence="12 13">CBS 309.79</strain>
    </source>
</reference>
<proteinExistence type="predicted"/>
<keyword evidence="4" id="KW-0732">Signal</keyword>
<keyword evidence="13" id="KW-1185">Reference proteome</keyword>
<evidence type="ECO:0000256" key="6">
    <source>
        <dbReference type="ARBA" id="ARBA00023136"/>
    </source>
</evidence>
<evidence type="ECO:0000256" key="10">
    <source>
        <dbReference type="SAM" id="Phobius"/>
    </source>
</evidence>
<feature type="compositionally biased region" description="Acidic residues" evidence="9">
    <location>
        <begin position="271"/>
        <end position="283"/>
    </location>
</feature>
<dbReference type="Gene3D" id="2.70.130.10">
    <property type="entry name" value="Mannose-6-phosphate receptor binding domain"/>
    <property type="match status" value="1"/>
</dbReference>
<evidence type="ECO:0000256" key="2">
    <source>
        <dbReference type="ARBA" id="ARBA00022448"/>
    </source>
</evidence>
<dbReference type="SUPFAM" id="SSF50911">
    <property type="entry name" value="Mannose 6-phosphate receptor domain"/>
    <property type="match status" value="1"/>
</dbReference>
<dbReference type="PANTHER" id="PTHR15071:SF0">
    <property type="entry name" value="MANNOSE 6-PHOSPHATE RECEPTOR-LIKE PROTEIN 1"/>
    <property type="match status" value="1"/>
</dbReference>
<gene>
    <name evidence="12" type="ORF">BDV98DRAFT_559373</name>
</gene>
<dbReference type="AlphaFoldDB" id="A0A5C3QWP6"/>
<comment type="subcellular location">
    <subcellularLocation>
        <location evidence="1">Endomembrane system</location>
    </subcellularLocation>
</comment>
<evidence type="ECO:0000256" key="1">
    <source>
        <dbReference type="ARBA" id="ARBA00004308"/>
    </source>
</evidence>
<feature type="region of interest" description="Disordered" evidence="9">
    <location>
        <begin position="152"/>
        <end position="308"/>
    </location>
</feature>
<feature type="compositionally biased region" description="Polar residues" evidence="9">
    <location>
        <begin position="209"/>
        <end position="221"/>
    </location>
</feature>
<keyword evidence="6 10" id="KW-0472">Membrane</keyword>
<evidence type="ECO:0000313" key="13">
    <source>
        <dbReference type="Proteomes" id="UP000305067"/>
    </source>
</evidence>
<dbReference type="GO" id="GO:0010008">
    <property type="term" value="C:endosome membrane"/>
    <property type="evidence" value="ECO:0007669"/>
    <property type="project" value="UniProtKB-SubCell"/>
</dbReference>
<evidence type="ECO:0000256" key="8">
    <source>
        <dbReference type="ARBA" id="ARBA00023180"/>
    </source>
</evidence>
<dbReference type="InterPro" id="IPR009011">
    <property type="entry name" value="Man6P_isomerase_rcpt-bd_dom_sf"/>
</dbReference>
<name>A0A5C3QWP6_9AGAR</name>
<keyword evidence="2" id="KW-0813">Transport</keyword>
<dbReference type="EMBL" id="ML178815">
    <property type="protein sequence ID" value="TFL06415.1"/>
    <property type="molecule type" value="Genomic_DNA"/>
</dbReference>
<keyword evidence="8" id="KW-0325">Glycoprotein</keyword>
<dbReference type="Proteomes" id="UP000305067">
    <property type="component" value="Unassembled WGS sequence"/>
</dbReference>
<evidence type="ECO:0000256" key="7">
    <source>
        <dbReference type="ARBA" id="ARBA00023157"/>
    </source>
</evidence>
<dbReference type="STRING" id="1884261.A0A5C3QWP6"/>
<feature type="domain" description="MRH" evidence="11">
    <location>
        <begin position="1"/>
        <end position="65"/>
    </location>
</feature>
<keyword evidence="7" id="KW-1015">Disulfide bond</keyword>
<evidence type="ECO:0000256" key="5">
    <source>
        <dbReference type="ARBA" id="ARBA00022989"/>
    </source>
</evidence>
<dbReference type="Pfam" id="PF02157">
    <property type="entry name" value="Man-6-P_recep"/>
    <property type="match status" value="1"/>
</dbReference>
<feature type="compositionally biased region" description="Basic and acidic residues" evidence="9">
    <location>
        <begin position="254"/>
        <end position="270"/>
    </location>
</feature>
<accession>A0A5C3QWP6</accession>
<dbReference type="PROSITE" id="PS51914">
    <property type="entry name" value="MRH"/>
    <property type="match status" value="1"/>
</dbReference>
<feature type="compositionally biased region" description="Basic and acidic residues" evidence="9">
    <location>
        <begin position="286"/>
        <end position="308"/>
    </location>
</feature>
<dbReference type="OrthoDB" id="4504960at2759"/>
<sequence>MFTNGSYCDGKDAKEGVRASTVVEFRCDHSTGHVGTPRILAQLPPGDNEACGFFIEWRTSYACPVYESSMGFFSILFVIIGSVLALYLVVGTLHNRFVLGLAGYDQIPQFSLSSMRYHATEAYQWLRDYASGYQRPAFAGASAYQAAPNADEEAAAGGFRRPSQQGNVHSAINPFSHQSQVSGGDLGSGGSQGGFTRASTAGKARAPNSVGTNPVSHQSQVIAEANAAARHQSSSPPSASSPQGLTGQRLQSRRLGEEKAPATKEEKEFMLGEDDDEEDDEIFMQDGREEPKKEGDGKGIDSEGVIRL</sequence>
<evidence type="ECO:0000256" key="9">
    <source>
        <dbReference type="SAM" id="MobiDB-lite"/>
    </source>
</evidence>
<organism evidence="12 13">
    <name type="scientific">Pterulicium gracile</name>
    <dbReference type="NCBI Taxonomy" id="1884261"/>
    <lineage>
        <taxon>Eukaryota</taxon>
        <taxon>Fungi</taxon>
        <taxon>Dikarya</taxon>
        <taxon>Basidiomycota</taxon>
        <taxon>Agaricomycotina</taxon>
        <taxon>Agaricomycetes</taxon>
        <taxon>Agaricomycetidae</taxon>
        <taxon>Agaricales</taxon>
        <taxon>Pleurotineae</taxon>
        <taxon>Pterulaceae</taxon>
        <taxon>Pterulicium</taxon>
    </lineage>
</organism>